<keyword evidence="3" id="KW-0238">DNA-binding</keyword>
<evidence type="ECO:0000256" key="1">
    <source>
        <dbReference type="ARBA" id="ARBA00022491"/>
    </source>
</evidence>
<dbReference type="Gene3D" id="3.30.750.70">
    <property type="entry name" value="4-hydroxybutyrate coenzyme like domains"/>
    <property type="match status" value="1"/>
</dbReference>
<evidence type="ECO:0000259" key="5">
    <source>
        <dbReference type="PROSITE" id="PS51000"/>
    </source>
</evidence>
<dbReference type="InterPro" id="IPR036390">
    <property type="entry name" value="WH_DNA-bd_sf"/>
</dbReference>
<evidence type="ECO:0000313" key="7">
    <source>
        <dbReference type="Proteomes" id="UP000029223"/>
    </source>
</evidence>
<gene>
    <name evidence="6" type="ORF">JCM19239_141</name>
</gene>
<dbReference type="InterPro" id="IPR050313">
    <property type="entry name" value="Carb_Metab_HTH_regulators"/>
</dbReference>
<dbReference type="InterPro" id="IPR018356">
    <property type="entry name" value="Tscrpt_reg_HTH_DeoR_CS"/>
</dbReference>
<dbReference type="PROSITE" id="PS00894">
    <property type="entry name" value="HTH_DEOR_1"/>
    <property type="match status" value="1"/>
</dbReference>
<dbReference type="SUPFAM" id="SSF46785">
    <property type="entry name" value="Winged helix' DNA-binding domain"/>
    <property type="match status" value="1"/>
</dbReference>
<feature type="domain" description="HTH deoR-type" evidence="5">
    <location>
        <begin position="4"/>
        <end position="59"/>
    </location>
</feature>
<dbReference type="Proteomes" id="UP000029223">
    <property type="component" value="Unassembled WGS sequence"/>
</dbReference>
<dbReference type="InterPro" id="IPR001034">
    <property type="entry name" value="DeoR_HTH"/>
</dbReference>
<dbReference type="SMART" id="SM00420">
    <property type="entry name" value="HTH_DEOR"/>
    <property type="match status" value="1"/>
</dbReference>
<dbReference type="Pfam" id="PF00455">
    <property type="entry name" value="DeoRC"/>
    <property type="match status" value="2"/>
</dbReference>
<comment type="caution">
    <text evidence="6">The sequence shown here is derived from an EMBL/GenBank/DDBJ whole genome shotgun (WGS) entry which is preliminary data.</text>
</comment>
<dbReference type="Gene3D" id="1.10.10.10">
    <property type="entry name" value="Winged helix-like DNA-binding domain superfamily/Winged helix DNA-binding domain"/>
    <property type="match status" value="1"/>
</dbReference>
<dbReference type="PANTHER" id="PTHR30363:SF4">
    <property type="entry name" value="GLYCEROL-3-PHOSPHATE REGULON REPRESSOR"/>
    <property type="match status" value="1"/>
</dbReference>
<keyword evidence="4" id="KW-0804">Transcription</keyword>
<dbReference type="SMART" id="SM01134">
    <property type="entry name" value="DeoRC"/>
    <property type="match status" value="1"/>
</dbReference>
<keyword evidence="2" id="KW-0805">Transcription regulation</keyword>
<dbReference type="PRINTS" id="PR00037">
    <property type="entry name" value="HTHLACR"/>
</dbReference>
<evidence type="ECO:0000256" key="3">
    <source>
        <dbReference type="ARBA" id="ARBA00023125"/>
    </source>
</evidence>
<keyword evidence="1" id="KW-0678">Repressor</keyword>
<dbReference type="InterPro" id="IPR036388">
    <property type="entry name" value="WH-like_DNA-bd_sf"/>
</dbReference>
<accession>A0ABQ0JCZ3</accession>
<dbReference type="EMBL" id="BBMS01000020">
    <property type="protein sequence ID" value="GAL26639.1"/>
    <property type="molecule type" value="Genomic_DNA"/>
</dbReference>
<proteinExistence type="predicted"/>
<dbReference type="PANTHER" id="PTHR30363">
    <property type="entry name" value="HTH-TYPE TRANSCRIPTIONAL REGULATOR SRLR-RELATED"/>
    <property type="match status" value="1"/>
</dbReference>
<dbReference type="InterPro" id="IPR014036">
    <property type="entry name" value="DeoR-like_C"/>
</dbReference>
<reference evidence="7" key="1">
    <citation type="submission" date="2014-09" db="EMBL/GenBank/DDBJ databases">
        <title>Vibrio variabilis JCM 19239. (C206) whole genome shotgun sequence.</title>
        <authorList>
            <person name="Sawabe T."/>
            <person name="Meirelles P."/>
            <person name="Nakanishi M."/>
            <person name="Sayaka M."/>
            <person name="Hattori M."/>
            <person name="Ohkuma M."/>
        </authorList>
    </citation>
    <scope>NUCLEOTIDE SEQUENCE [LARGE SCALE GENOMIC DNA]</scope>
    <source>
        <strain evidence="7">JCM 19239</strain>
    </source>
</reference>
<evidence type="ECO:0000256" key="4">
    <source>
        <dbReference type="ARBA" id="ARBA00023163"/>
    </source>
</evidence>
<sequence>MTNLSLRQQSIIDLIQLQEYCTIDALSGHFNVTTQTIRRDINELCALGLARRHHGGVSLPTTLSNRSFASRSATNLDEKQLIAKQAVAEIPDGCTLFLGIGTTIATIAEKLANHQQLRVVTNNFQAAHILSQHDHIETWIPGGRLRTNDGDVVGDNISQFFGQFSADIGIVCCAAVCLASAVPSPQELSPLGLNQEEYAMEHELREATVSQAIVAGSQQKWLVANSTKWQRTASARVAPISYFDRVFGSAEGV</sequence>
<dbReference type="SUPFAM" id="SSF100950">
    <property type="entry name" value="NagB/RpiA/CoA transferase-like"/>
    <property type="match status" value="1"/>
</dbReference>
<evidence type="ECO:0000313" key="6">
    <source>
        <dbReference type="EMBL" id="GAL26639.1"/>
    </source>
</evidence>
<keyword evidence="7" id="KW-1185">Reference proteome</keyword>
<dbReference type="InterPro" id="IPR037171">
    <property type="entry name" value="NagB/RpiA_transferase-like"/>
</dbReference>
<protein>
    <submittedName>
        <fullName evidence="6">Glycerol-3-phosphate regulon repressor DeoR family</fullName>
    </submittedName>
</protein>
<organism evidence="6 7">
    <name type="scientific">Vibrio variabilis</name>
    <dbReference type="NCBI Taxonomy" id="990271"/>
    <lineage>
        <taxon>Bacteria</taxon>
        <taxon>Pseudomonadati</taxon>
        <taxon>Pseudomonadota</taxon>
        <taxon>Gammaproteobacteria</taxon>
        <taxon>Vibrionales</taxon>
        <taxon>Vibrionaceae</taxon>
        <taxon>Vibrio</taxon>
    </lineage>
</organism>
<dbReference type="Pfam" id="PF08220">
    <property type="entry name" value="HTH_DeoR"/>
    <property type="match status" value="1"/>
</dbReference>
<name>A0ABQ0JCZ3_9VIBR</name>
<dbReference type="PROSITE" id="PS51000">
    <property type="entry name" value="HTH_DEOR_2"/>
    <property type="match status" value="1"/>
</dbReference>
<evidence type="ECO:0000256" key="2">
    <source>
        <dbReference type="ARBA" id="ARBA00023015"/>
    </source>
</evidence>
<reference evidence="7" key="2">
    <citation type="submission" date="2014-09" db="EMBL/GenBank/DDBJ databases">
        <authorList>
            <consortium name="NBRP consortium"/>
            <person name="Sawabe T."/>
            <person name="Meirelles P."/>
            <person name="Nakanishi M."/>
            <person name="Sayaka M."/>
            <person name="Hattori M."/>
            <person name="Ohkuma M."/>
        </authorList>
    </citation>
    <scope>NUCLEOTIDE SEQUENCE [LARGE SCALE GENOMIC DNA]</scope>
    <source>
        <strain evidence="7">JCM 19239</strain>
    </source>
</reference>